<feature type="transmembrane region" description="Helical" evidence="3">
    <location>
        <begin position="136"/>
        <end position="159"/>
    </location>
</feature>
<feature type="region of interest" description="Disordered" evidence="2">
    <location>
        <begin position="460"/>
        <end position="504"/>
    </location>
</feature>
<sequence>MSFSSPKVTKASNRPPVLTNPVRYPESASAPVRSKRAWFLVLLTLFVPGSAQIVAGNKRLGRLALRVTFTIWALVIAAVVLALVHRETLLNLFTNPWTSLLVIVAMVAVAVGWAILFLNTLRIIKPGMLAPGMRALVGGSVAVLMVLTCGSLGYGAMLINSGRNAISNIFQAGPDMQPVDGRYNFLLMGGDAGEDRSGRRPDSIMVVSVDAKTGEAATISIPRNLQNAQFSPDSPLWKAYPDGYSCGDECIINFLYTDVTNNHADLYPDAQDPGAAAMMDAAGGILGLSIQGYVLVDMAGFTQLIDAMGGVTINAGGWVPISGDDVNGTGEHLPPTGWIPPGVQKLDGYHALWYARSRQWVLDYSRSQRQQCIQAAMLAQMDPATVFTKFNAIADAGSKVMESDLPAGQLGSFVSLALKSKNYGLSRLTIGPPDFEESFSTYPDFDLIHKRVQALLKPEPAASAPAPAPTSDAPAAEAPAEPAPEAPAAPAPEAPVAQTPAAPDPEITADYLQQLAINGDDVMLTSLLANNGTCAPG</sequence>
<evidence type="ECO:0000313" key="6">
    <source>
        <dbReference type="Proteomes" id="UP000182725"/>
    </source>
</evidence>
<reference evidence="5 6" key="1">
    <citation type="submission" date="2016-10" db="EMBL/GenBank/DDBJ databases">
        <authorList>
            <person name="de Groot N.N."/>
        </authorList>
    </citation>
    <scope>NUCLEOTIDE SEQUENCE [LARGE SCALE GENOMIC DNA]</scope>
    <source>
        <strain evidence="5 6">DSM 22274</strain>
    </source>
</reference>
<feature type="compositionally biased region" description="Pro residues" evidence="2">
    <location>
        <begin position="481"/>
        <end position="493"/>
    </location>
</feature>
<accession>A0A1H5KP46</accession>
<feature type="transmembrane region" description="Helical" evidence="3">
    <location>
        <begin position="37"/>
        <end position="56"/>
    </location>
</feature>
<evidence type="ECO:0000259" key="4">
    <source>
        <dbReference type="Pfam" id="PF03816"/>
    </source>
</evidence>
<feature type="transmembrane region" description="Helical" evidence="3">
    <location>
        <begin position="63"/>
        <end position="85"/>
    </location>
</feature>
<dbReference type="Pfam" id="PF03816">
    <property type="entry name" value="LytR_cpsA_psr"/>
    <property type="match status" value="1"/>
</dbReference>
<proteinExistence type="inferred from homology"/>
<dbReference type="PANTHER" id="PTHR33392:SF6">
    <property type="entry name" value="POLYISOPRENYL-TEICHOIC ACID--PEPTIDOGLYCAN TEICHOIC ACID TRANSFERASE TAGU"/>
    <property type="match status" value="1"/>
</dbReference>
<name>A0A1H5KP46_9MICC</name>
<dbReference type="EMBL" id="FNTV01000001">
    <property type="protein sequence ID" value="SEE66207.1"/>
    <property type="molecule type" value="Genomic_DNA"/>
</dbReference>
<evidence type="ECO:0000256" key="1">
    <source>
        <dbReference type="ARBA" id="ARBA00006068"/>
    </source>
</evidence>
<dbReference type="NCBIfam" id="TIGR00350">
    <property type="entry name" value="lytR_cpsA_psr"/>
    <property type="match status" value="1"/>
</dbReference>
<keyword evidence="3" id="KW-0812">Transmembrane</keyword>
<dbReference type="Proteomes" id="UP000182725">
    <property type="component" value="Unassembled WGS sequence"/>
</dbReference>
<dbReference type="InterPro" id="IPR004474">
    <property type="entry name" value="LytR_CpsA_psr"/>
</dbReference>
<dbReference type="PANTHER" id="PTHR33392">
    <property type="entry name" value="POLYISOPRENYL-TEICHOIC ACID--PEPTIDOGLYCAN TEICHOIC ACID TRANSFERASE TAGU"/>
    <property type="match status" value="1"/>
</dbReference>
<feature type="domain" description="Cell envelope-related transcriptional attenuator" evidence="4">
    <location>
        <begin position="200"/>
        <end position="381"/>
    </location>
</feature>
<organism evidence="5 6">
    <name type="scientific">Arthrobacter alpinus</name>
    <dbReference type="NCBI Taxonomy" id="656366"/>
    <lineage>
        <taxon>Bacteria</taxon>
        <taxon>Bacillati</taxon>
        <taxon>Actinomycetota</taxon>
        <taxon>Actinomycetes</taxon>
        <taxon>Micrococcales</taxon>
        <taxon>Micrococcaceae</taxon>
        <taxon>Arthrobacter</taxon>
    </lineage>
</organism>
<protein>
    <submittedName>
        <fullName evidence="5">Cell envelope-related function transcriptional attenuator common domain-containing protein</fullName>
    </submittedName>
</protein>
<dbReference type="Gene3D" id="3.40.630.190">
    <property type="entry name" value="LCP protein"/>
    <property type="match status" value="1"/>
</dbReference>
<dbReference type="AlphaFoldDB" id="A0A1H5KP46"/>
<comment type="similarity">
    <text evidence="1">Belongs to the LytR/CpsA/Psr (LCP) family.</text>
</comment>
<evidence type="ECO:0000256" key="3">
    <source>
        <dbReference type="SAM" id="Phobius"/>
    </source>
</evidence>
<gene>
    <name evidence="5" type="ORF">SAMN04489740_2092</name>
</gene>
<keyword evidence="3" id="KW-1133">Transmembrane helix</keyword>
<feature type="transmembrane region" description="Helical" evidence="3">
    <location>
        <begin position="97"/>
        <end position="124"/>
    </location>
</feature>
<evidence type="ECO:0000313" key="5">
    <source>
        <dbReference type="EMBL" id="SEE66207.1"/>
    </source>
</evidence>
<dbReference type="RefSeq" id="WP_074711573.1">
    <property type="nucleotide sequence ID" value="NZ_FNTV01000001.1"/>
</dbReference>
<feature type="compositionally biased region" description="Low complexity" evidence="2">
    <location>
        <begin position="460"/>
        <end position="480"/>
    </location>
</feature>
<keyword evidence="3" id="KW-0472">Membrane</keyword>
<evidence type="ECO:0000256" key="2">
    <source>
        <dbReference type="SAM" id="MobiDB-lite"/>
    </source>
</evidence>
<dbReference type="InterPro" id="IPR050922">
    <property type="entry name" value="LytR/CpsA/Psr_CW_biosynth"/>
</dbReference>